<keyword evidence="1" id="KW-0732">Signal</keyword>
<dbReference type="EMBL" id="CP036269">
    <property type="protein sequence ID" value="QDT44471.1"/>
    <property type="molecule type" value="Genomic_DNA"/>
</dbReference>
<dbReference type="PANTHER" id="PTHR46211">
    <property type="entry name" value="GLYCEROPHOSPHORYL DIESTER PHOSPHODIESTERASE"/>
    <property type="match status" value="1"/>
</dbReference>
<protein>
    <submittedName>
        <fullName evidence="3">Putative glycerophosphoryl diester phosphodiesterase 1</fullName>
        <ecNumber evidence="3">3.1.4.46</ecNumber>
    </submittedName>
</protein>
<evidence type="ECO:0000259" key="2">
    <source>
        <dbReference type="PROSITE" id="PS51704"/>
    </source>
</evidence>
<dbReference type="Proteomes" id="UP000317171">
    <property type="component" value="Chromosome"/>
</dbReference>
<dbReference type="GO" id="GO:0006629">
    <property type="term" value="P:lipid metabolic process"/>
    <property type="evidence" value="ECO:0007669"/>
    <property type="project" value="InterPro"/>
</dbReference>
<gene>
    <name evidence="3" type="primary">glpQ1</name>
    <name evidence="3" type="ORF">Pan241w_45800</name>
</gene>
<dbReference type="Gene3D" id="3.20.20.190">
    <property type="entry name" value="Phosphatidylinositol (PI) phosphodiesterase"/>
    <property type="match status" value="1"/>
</dbReference>
<dbReference type="PANTHER" id="PTHR46211:SF1">
    <property type="entry name" value="GLYCEROPHOSPHODIESTER PHOSPHODIESTERASE, CYTOPLASMIC"/>
    <property type="match status" value="1"/>
</dbReference>
<name>A0A517RKQ8_9PLAN</name>
<organism evidence="3 4">
    <name type="scientific">Gimesia alba</name>
    <dbReference type="NCBI Taxonomy" id="2527973"/>
    <lineage>
        <taxon>Bacteria</taxon>
        <taxon>Pseudomonadati</taxon>
        <taxon>Planctomycetota</taxon>
        <taxon>Planctomycetia</taxon>
        <taxon>Planctomycetales</taxon>
        <taxon>Planctomycetaceae</taxon>
        <taxon>Gimesia</taxon>
    </lineage>
</organism>
<dbReference type="RefSeq" id="WP_145219957.1">
    <property type="nucleotide sequence ID" value="NZ_CP036269.1"/>
</dbReference>
<dbReference type="InterPro" id="IPR030395">
    <property type="entry name" value="GP_PDE_dom"/>
</dbReference>
<feature type="signal peptide" evidence="1">
    <location>
        <begin position="1"/>
        <end position="26"/>
    </location>
</feature>
<dbReference type="SUPFAM" id="SSF51695">
    <property type="entry name" value="PLC-like phosphodiesterases"/>
    <property type="match status" value="1"/>
</dbReference>
<sequence length="274" mass="30163" precursor="true">MNRLFAFLITSIAILFFTLNVHSANAAPPLIVAHRGLLKVAPENTLSNFRACLELRLGFEFDVQRTKDGHLVCIHDTTVNRTTNGSGNVSDLTLAEVKQFDAGSWFDPRFAGEKVPTVEQVLQLASEYQRHPILIAVDFKDENVEQDVVRLAKKHGILNRLIFIGRTIQEPQVRANIKATSEKAETAAVANNATEFPAALADSRADWVYVRYIPTPAEIKRVHAAGKRAFIAGPTVGGKIPENWQEAASVGIDAILTDYPLELRAVLKQKAVGD</sequence>
<feature type="domain" description="GP-PDE" evidence="2">
    <location>
        <begin position="29"/>
        <end position="267"/>
    </location>
</feature>
<dbReference type="Pfam" id="PF03009">
    <property type="entry name" value="GDPD"/>
    <property type="match status" value="1"/>
</dbReference>
<keyword evidence="3" id="KW-0378">Hydrolase</keyword>
<feature type="chain" id="PRO_5021826800" evidence="1">
    <location>
        <begin position="27"/>
        <end position="274"/>
    </location>
</feature>
<dbReference type="PROSITE" id="PS51704">
    <property type="entry name" value="GP_PDE"/>
    <property type="match status" value="1"/>
</dbReference>
<dbReference type="EC" id="3.1.4.46" evidence="3"/>
<evidence type="ECO:0000313" key="4">
    <source>
        <dbReference type="Proteomes" id="UP000317171"/>
    </source>
</evidence>
<evidence type="ECO:0000256" key="1">
    <source>
        <dbReference type="SAM" id="SignalP"/>
    </source>
</evidence>
<dbReference type="AlphaFoldDB" id="A0A517RKQ8"/>
<dbReference type="KEGG" id="gaz:Pan241w_45800"/>
<proteinExistence type="predicted"/>
<keyword evidence="4" id="KW-1185">Reference proteome</keyword>
<dbReference type="GO" id="GO:0008889">
    <property type="term" value="F:glycerophosphodiester phosphodiesterase activity"/>
    <property type="evidence" value="ECO:0007669"/>
    <property type="project" value="UniProtKB-EC"/>
</dbReference>
<evidence type="ECO:0000313" key="3">
    <source>
        <dbReference type="EMBL" id="QDT44471.1"/>
    </source>
</evidence>
<dbReference type="OrthoDB" id="238714at2"/>
<reference evidence="3 4" key="1">
    <citation type="submission" date="2019-02" db="EMBL/GenBank/DDBJ databases">
        <title>Deep-cultivation of Planctomycetes and their phenomic and genomic characterization uncovers novel biology.</title>
        <authorList>
            <person name="Wiegand S."/>
            <person name="Jogler M."/>
            <person name="Boedeker C."/>
            <person name="Pinto D."/>
            <person name="Vollmers J."/>
            <person name="Rivas-Marin E."/>
            <person name="Kohn T."/>
            <person name="Peeters S.H."/>
            <person name="Heuer A."/>
            <person name="Rast P."/>
            <person name="Oberbeckmann S."/>
            <person name="Bunk B."/>
            <person name="Jeske O."/>
            <person name="Meyerdierks A."/>
            <person name="Storesund J.E."/>
            <person name="Kallscheuer N."/>
            <person name="Luecker S."/>
            <person name="Lage O.M."/>
            <person name="Pohl T."/>
            <person name="Merkel B.J."/>
            <person name="Hornburger P."/>
            <person name="Mueller R.-W."/>
            <person name="Bruemmer F."/>
            <person name="Labrenz M."/>
            <person name="Spormann A.M."/>
            <person name="Op den Camp H."/>
            <person name="Overmann J."/>
            <person name="Amann R."/>
            <person name="Jetten M.S.M."/>
            <person name="Mascher T."/>
            <person name="Medema M.H."/>
            <person name="Devos D.P."/>
            <person name="Kaster A.-K."/>
            <person name="Ovreas L."/>
            <person name="Rohde M."/>
            <person name="Galperin M.Y."/>
            <person name="Jogler C."/>
        </authorList>
    </citation>
    <scope>NUCLEOTIDE SEQUENCE [LARGE SCALE GENOMIC DNA]</scope>
    <source>
        <strain evidence="3 4">Pan241w</strain>
    </source>
</reference>
<accession>A0A517RKQ8</accession>
<dbReference type="InterPro" id="IPR017946">
    <property type="entry name" value="PLC-like_Pdiesterase_TIM-brl"/>
</dbReference>